<feature type="domain" description="Glycosyl transferase CAP10" evidence="2">
    <location>
        <begin position="274"/>
        <end position="623"/>
    </location>
</feature>
<evidence type="ECO:0000256" key="1">
    <source>
        <dbReference type="SAM" id="MobiDB-lite"/>
    </source>
</evidence>
<dbReference type="PANTHER" id="PTHR12203:SF119">
    <property type="entry name" value="GLYCOSYL TRANSFERASE CAP10 DOMAIN-CONTAINING PROTEIN"/>
    <property type="match status" value="1"/>
</dbReference>
<evidence type="ECO:0000259" key="2">
    <source>
        <dbReference type="SMART" id="SM00672"/>
    </source>
</evidence>
<proteinExistence type="predicted"/>
<reference evidence="3" key="1">
    <citation type="submission" date="2023-04" db="EMBL/GenBank/DDBJ databases">
        <title>Phytophthora lilii NBRC 32176.</title>
        <authorList>
            <person name="Ichikawa N."/>
            <person name="Sato H."/>
            <person name="Tonouchi N."/>
        </authorList>
    </citation>
    <scope>NUCLEOTIDE SEQUENCE</scope>
    <source>
        <strain evidence="3">NBRC 32176</strain>
    </source>
</reference>
<feature type="compositionally biased region" description="Basic and acidic residues" evidence="1">
    <location>
        <begin position="741"/>
        <end position="755"/>
    </location>
</feature>
<feature type="region of interest" description="Disordered" evidence="1">
    <location>
        <begin position="670"/>
        <end position="787"/>
    </location>
</feature>
<feature type="compositionally biased region" description="Basic and acidic residues" evidence="1">
    <location>
        <begin position="672"/>
        <end position="693"/>
    </location>
</feature>
<comment type="caution">
    <text evidence="3">The sequence shown here is derived from an EMBL/GenBank/DDBJ whole genome shotgun (WGS) entry which is preliminary data.</text>
</comment>
<name>A0A9W7D7P2_9STRA</name>
<dbReference type="EMBL" id="BSXW01012440">
    <property type="protein sequence ID" value="GMF65040.1"/>
    <property type="molecule type" value="Genomic_DNA"/>
</dbReference>
<evidence type="ECO:0000313" key="3">
    <source>
        <dbReference type="EMBL" id="GMF65040.1"/>
    </source>
</evidence>
<dbReference type="InterPro" id="IPR006598">
    <property type="entry name" value="CAP10"/>
</dbReference>
<accession>A0A9W7D7P2</accession>
<protein>
    <submittedName>
        <fullName evidence="3">Unnamed protein product</fullName>
    </submittedName>
</protein>
<keyword evidence="4" id="KW-1185">Reference proteome</keyword>
<dbReference type="AlphaFoldDB" id="A0A9W7D7P2"/>
<organism evidence="3 4">
    <name type="scientific">Phytophthora lilii</name>
    <dbReference type="NCBI Taxonomy" id="2077276"/>
    <lineage>
        <taxon>Eukaryota</taxon>
        <taxon>Sar</taxon>
        <taxon>Stramenopiles</taxon>
        <taxon>Oomycota</taxon>
        <taxon>Peronosporomycetes</taxon>
        <taxon>Peronosporales</taxon>
        <taxon>Peronosporaceae</taxon>
        <taxon>Phytophthora</taxon>
    </lineage>
</organism>
<dbReference type="Proteomes" id="UP001165083">
    <property type="component" value="Unassembled WGS sequence"/>
</dbReference>
<feature type="compositionally biased region" description="Basic and acidic residues" evidence="1">
    <location>
        <begin position="701"/>
        <end position="734"/>
    </location>
</feature>
<feature type="region of interest" description="Disordered" evidence="1">
    <location>
        <begin position="812"/>
        <end position="850"/>
    </location>
</feature>
<dbReference type="PANTHER" id="PTHR12203">
    <property type="entry name" value="KDEL LYS-ASP-GLU-LEU CONTAINING - RELATED"/>
    <property type="match status" value="1"/>
</dbReference>
<sequence>MARTCRQQIRAGADNAVKNHQQMTSSNLPANRPKCANLPVSLLWGMSCGPHTSGGVPKFATKAECEDFIRKHCWRGSNPDFPKLQHVFSMLVNWQQITEILIPKIQEYDDKFPLEPTPEVGDTNRFAQGEGLPIADGVDYRVNMPFHQRTNRESTLNTLRYLFFHMRCGIFVMIRRRRVVIFAPFANRDYENNWGQNVTFDSSDGSMFAYYREKQRYYRRENIIPDVKKWWANGNIICNEHCRYRNKEDETQYWGDQFLTQLRDMLEDACKHRNIADCEFFINKRDYPHLKPYGFLVDKDDRNPDDDIPLTEHLYATYAPIMSFYVSKRFADIPFPCSEDWEAATGLVFPQSFRHTHCDQCPCRNPTHCENDWECFCDVGANNRKRHGIEGARDLFTANNFQKFYKPWEDKVNTAFFRGSATGGGTTIETNQRLHLAHLSNTWKKDPTMNGEAERDTAGDAEQELVPLLNAEVTTWNLRDKKIAGKPMTFLRHEDFIFEGGRQHFIPIYEQSKFKYILYVEGHCAANRYAFLMRLGSVILKVESRCVADEMWYYPVLKPFEDHVPIKANLSDLAEKIQWCRDNDDKCRQIAARANELYEKFVSKEAIHDYMEVICNRVAQRFQTTPKWYKRPEGVESMKKPDLGRSRGMCVGGASARYCKRCLEMKEDDEVAREKRERERESSRDNDRADRGRGSYSYNDYNRDRDRDRSRDRDRDRYNRSENRGSDYDRRDRGYGGVSDRGYRRDDREREERSPKRPRTHLQAFAMNPELHDCGTPSITKDRKRKKVFQRRLHDQLSESRMLEVLDQTLQHARPNQTGNARHFSGLSNQEEEEEETRDEQREEEEEELVCVSQMVKMPAVEPALSDSSEFRAGGVLKTVRYIHRQRAMQSVQQENQADH</sequence>
<dbReference type="SMART" id="SM00672">
    <property type="entry name" value="CAP10"/>
    <property type="match status" value="1"/>
</dbReference>
<feature type="compositionally biased region" description="Acidic residues" evidence="1">
    <location>
        <begin position="830"/>
        <end position="849"/>
    </location>
</feature>
<dbReference type="InterPro" id="IPR051091">
    <property type="entry name" value="O-Glucosyltr/Glycosyltrsf_90"/>
</dbReference>
<evidence type="ECO:0000313" key="4">
    <source>
        <dbReference type="Proteomes" id="UP001165083"/>
    </source>
</evidence>
<dbReference type="Pfam" id="PF05686">
    <property type="entry name" value="Glyco_transf_90"/>
    <property type="match status" value="1"/>
</dbReference>
<dbReference type="OrthoDB" id="541052at2759"/>
<gene>
    <name evidence="3" type="ORF">Plil01_001777100</name>
</gene>